<keyword evidence="2" id="KW-0964">Secreted</keyword>
<evidence type="ECO:0000256" key="4">
    <source>
        <dbReference type="ARBA" id="ARBA00022801"/>
    </source>
</evidence>
<comment type="subcellular location">
    <subcellularLocation>
        <location evidence="1">Secreted</location>
    </subcellularLocation>
</comment>
<evidence type="ECO:0000256" key="8">
    <source>
        <dbReference type="SAM" id="MobiDB-lite"/>
    </source>
</evidence>
<dbReference type="SMART" id="SM00209">
    <property type="entry name" value="TSP1"/>
    <property type="match status" value="1"/>
</dbReference>
<sequence length="398" mass="44008">MRLFLSFQTKTTSLQQRLYPGPSLPAQNHILTLMSMAAHIYRHPSLRNSISLVVVKVLVVEEAAAGPEVSDNGGLTLRNFCSWQQRFNPASDRHPEHYDTAILLTRQVSSSHPWECPAAGGKGVRASLEGEKGVDRGGRSRAVPDTGRGESNQTTDRGVGCPAWCNQWHPALKSPSLPPAPCPGDCLLDAPAEPVSLPAQLPGQRALYSLDQQCQQIFGKDFQHCPNTTEEDICSQLWCRTGSGEPLCHTKNGSLPWADGTPCKAQGLCWDGRCVQQDPAVDGGWGPWSAWGSCSRSCGGGIQFSHRHCDSPRPRHGGAYCQGQRTKYQSCHTQECPFREQQCEKYNSYNFTDLEGNHLEWVPKYAGVSPRDRCKLFCRARGRSEFKVFEAKVRKSLN</sequence>
<evidence type="ECO:0000313" key="11">
    <source>
        <dbReference type="Proteomes" id="UP000694401"/>
    </source>
</evidence>
<name>A0A8D2PUT4_ZOSLA</name>
<keyword evidence="6" id="KW-1015">Disulfide bond</keyword>
<evidence type="ECO:0000256" key="5">
    <source>
        <dbReference type="ARBA" id="ARBA00022833"/>
    </source>
</evidence>
<keyword evidence="4" id="KW-0378">Hydrolase</keyword>
<dbReference type="AlphaFoldDB" id="A0A8D2PUT4"/>
<feature type="compositionally biased region" description="Basic and acidic residues" evidence="8">
    <location>
        <begin position="128"/>
        <end position="138"/>
    </location>
</feature>
<evidence type="ECO:0000256" key="6">
    <source>
        <dbReference type="ARBA" id="ARBA00023157"/>
    </source>
</evidence>
<dbReference type="PROSITE" id="PS50092">
    <property type="entry name" value="TSP1"/>
    <property type="match status" value="1"/>
</dbReference>
<keyword evidence="5" id="KW-0862">Zinc</keyword>
<dbReference type="Pfam" id="PF00090">
    <property type="entry name" value="TSP_1"/>
    <property type="match status" value="1"/>
</dbReference>
<dbReference type="FunFam" id="2.20.100.10:FF:000006">
    <property type="entry name" value="A disintegrin and metalloproteinase with thrombospondin motifs 1"/>
    <property type="match status" value="1"/>
</dbReference>
<dbReference type="Proteomes" id="UP000694401">
    <property type="component" value="Unassembled WGS sequence"/>
</dbReference>
<dbReference type="GO" id="GO:0031012">
    <property type="term" value="C:extracellular matrix"/>
    <property type="evidence" value="ECO:0007669"/>
    <property type="project" value="TreeGrafter"/>
</dbReference>
<dbReference type="InterPro" id="IPR000884">
    <property type="entry name" value="TSP1_rpt"/>
</dbReference>
<dbReference type="GO" id="GO:0030198">
    <property type="term" value="P:extracellular matrix organization"/>
    <property type="evidence" value="ECO:0007669"/>
    <property type="project" value="TreeGrafter"/>
</dbReference>
<dbReference type="Pfam" id="PF17771">
    <property type="entry name" value="ADAMTS_CR_2"/>
    <property type="match status" value="1"/>
</dbReference>
<feature type="domain" description="ADAMTS cysteine-rich" evidence="9">
    <location>
        <begin position="206"/>
        <end position="275"/>
    </location>
</feature>
<dbReference type="InterPro" id="IPR050439">
    <property type="entry name" value="ADAMTS_ADAMTS-like"/>
</dbReference>
<evidence type="ECO:0000256" key="1">
    <source>
        <dbReference type="ARBA" id="ARBA00004613"/>
    </source>
</evidence>
<reference evidence="10" key="1">
    <citation type="submission" date="2025-08" db="UniProtKB">
        <authorList>
            <consortium name="Ensembl"/>
        </authorList>
    </citation>
    <scope>IDENTIFICATION</scope>
</reference>
<evidence type="ECO:0000259" key="9">
    <source>
        <dbReference type="Pfam" id="PF17771"/>
    </source>
</evidence>
<dbReference type="SUPFAM" id="SSF55486">
    <property type="entry name" value="Metalloproteases ('zincins'), catalytic domain"/>
    <property type="match status" value="1"/>
</dbReference>
<accession>A0A8D2PUT4</accession>
<dbReference type="Ensembl" id="ENSZLMT00000018559.1">
    <property type="protein sequence ID" value="ENSZLMP00000018055.1"/>
    <property type="gene ID" value="ENSZLMG00000012341.1"/>
</dbReference>
<dbReference type="Gene3D" id="3.40.390.10">
    <property type="entry name" value="Collagenase (Catalytic Domain)"/>
    <property type="match status" value="1"/>
</dbReference>
<dbReference type="GO" id="GO:0006508">
    <property type="term" value="P:proteolysis"/>
    <property type="evidence" value="ECO:0007669"/>
    <property type="project" value="TreeGrafter"/>
</dbReference>
<dbReference type="Gene3D" id="3.40.1620.60">
    <property type="match status" value="1"/>
</dbReference>
<dbReference type="InterPro" id="IPR041645">
    <property type="entry name" value="ADAMTS_CR_2"/>
</dbReference>
<dbReference type="PRINTS" id="PR01705">
    <property type="entry name" value="TSP1REPEAT"/>
</dbReference>
<dbReference type="PANTHER" id="PTHR13723:SF41">
    <property type="entry name" value="A DISINTEGRIN AND METALLOPROTEINASE WITH THROMBOSPONDIN MOTIFS 8"/>
    <property type="match status" value="1"/>
</dbReference>
<dbReference type="GO" id="GO:0046872">
    <property type="term" value="F:metal ion binding"/>
    <property type="evidence" value="ECO:0007669"/>
    <property type="project" value="UniProtKB-KW"/>
</dbReference>
<proteinExistence type="predicted"/>
<organism evidence="10 11">
    <name type="scientific">Zosterops lateralis melanops</name>
    <dbReference type="NCBI Taxonomy" id="1220523"/>
    <lineage>
        <taxon>Eukaryota</taxon>
        <taxon>Metazoa</taxon>
        <taxon>Chordata</taxon>
        <taxon>Craniata</taxon>
        <taxon>Vertebrata</taxon>
        <taxon>Euteleostomi</taxon>
        <taxon>Archelosauria</taxon>
        <taxon>Archosauria</taxon>
        <taxon>Dinosauria</taxon>
        <taxon>Saurischia</taxon>
        <taxon>Theropoda</taxon>
        <taxon>Coelurosauria</taxon>
        <taxon>Aves</taxon>
        <taxon>Neognathae</taxon>
        <taxon>Neoaves</taxon>
        <taxon>Telluraves</taxon>
        <taxon>Australaves</taxon>
        <taxon>Passeriformes</taxon>
        <taxon>Sylvioidea</taxon>
        <taxon>Zosteropidae</taxon>
        <taxon>Zosterops</taxon>
    </lineage>
</organism>
<dbReference type="Gene3D" id="2.20.100.10">
    <property type="entry name" value="Thrombospondin type-1 (TSP1) repeat"/>
    <property type="match status" value="1"/>
</dbReference>
<dbReference type="InterPro" id="IPR024079">
    <property type="entry name" value="MetalloPept_cat_dom_sf"/>
</dbReference>
<dbReference type="SUPFAM" id="SSF82895">
    <property type="entry name" value="TSP-1 type 1 repeat"/>
    <property type="match status" value="1"/>
</dbReference>
<protein>
    <submittedName>
        <fullName evidence="10">ADAM metallopeptidase with thrombospondin type 1 motif 8</fullName>
    </submittedName>
</protein>
<feature type="region of interest" description="Disordered" evidence="8">
    <location>
        <begin position="115"/>
        <end position="155"/>
    </location>
</feature>
<keyword evidence="3" id="KW-0479">Metal-binding</keyword>
<dbReference type="PANTHER" id="PTHR13723">
    <property type="entry name" value="ADAMTS A DISINTEGRIN AND METALLOPROTEASE WITH THROMBOSPONDIN MOTIFS PROTEASE"/>
    <property type="match status" value="1"/>
</dbReference>
<evidence type="ECO:0000256" key="3">
    <source>
        <dbReference type="ARBA" id="ARBA00022723"/>
    </source>
</evidence>
<keyword evidence="11" id="KW-1185">Reference proteome</keyword>
<evidence type="ECO:0000256" key="2">
    <source>
        <dbReference type="ARBA" id="ARBA00022525"/>
    </source>
</evidence>
<evidence type="ECO:0000313" key="10">
    <source>
        <dbReference type="Ensembl" id="ENSZLMP00000018055.1"/>
    </source>
</evidence>
<keyword evidence="7" id="KW-0325">Glycoprotein</keyword>
<dbReference type="GO" id="GO:0004222">
    <property type="term" value="F:metalloendopeptidase activity"/>
    <property type="evidence" value="ECO:0007669"/>
    <property type="project" value="TreeGrafter"/>
</dbReference>
<evidence type="ECO:0000256" key="7">
    <source>
        <dbReference type="ARBA" id="ARBA00023180"/>
    </source>
</evidence>
<dbReference type="InterPro" id="IPR036383">
    <property type="entry name" value="TSP1_rpt_sf"/>
</dbReference>
<reference evidence="10" key="2">
    <citation type="submission" date="2025-09" db="UniProtKB">
        <authorList>
            <consortium name="Ensembl"/>
        </authorList>
    </citation>
    <scope>IDENTIFICATION</scope>
</reference>
<dbReference type="GO" id="GO:0005576">
    <property type="term" value="C:extracellular region"/>
    <property type="evidence" value="ECO:0007669"/>
    <property type="project" value="UniProtKB-SubCell"/>
</dbReference>